<evidence type="ECO:0000313" key="3">
    <source>
        <dbReference type="Proteomes" id="UP000054097"/>
    </source>
</evidence>
<feature type="compositionally biased region" description="Low complexity" evidence="1">
    <location>
        <begin position="508"/>
        <end position="524"/>
    </location>
</feature>
<gene>
    <name evidence="2" type="ORF">M408DRAFT_184965</name>
</gene>
<feature type="region of interest" description="Disordered" evidence="1">
    <location>
        <begin position="1"/>
        <end position="291"/>
    </location>
</feature>
<sequence length="598" mass="60019">MPVGLSGGTIREKEGSHLRSASVDAFQQNQQALSTPGHQRNATTPVFGTSGSGTIGSAAGGTFGRSAGGPQTPRSQGSVLVKKHPSAKASPKPNNDGTVLPLVTAVTEAGSTPPGTGNKSTTPPKAPTPPGTAVKPVGMMSPGGPKPLGSKYPYQQGPGQGQGQAVLYSTPTSGNVLYSTPPSSPPAGSYNSFPGSPSAPPGVPPHHPNDGNWNPTPSITSGSTMRPSSPNKHLLPASGPEDDGPTPPLLSSAAFRDTISDQDTVRESSFSGGTGKPGGGGSSASMMSGRSAESYDVPVMWTGSGGLASVGMAAAGALGTTIEEDEREVSPTSPGVPGGWVNDPSPNAANAAAAAARRNSREARSSKEKERAFEAKVDGAQLVTVQPASFEAAYANAGILGADQTSLGRKSQEVVVQTVPGAETKESSKANGWVMVNVSGSGGESRPEHKKSSSTANVRPPPGPLRAVNASPQSSSSLDTPPPAVGRTSSANMAPPTSYNLGDLPPTSGGESSSSVDNSAPPSSTGHGNPTAPGTTNAAGGKRSGFRRLFSRDKGEKKSDERMRTGAIEISAGSSPKKGKKGSGEDAPQRASGKMSID</sequence>
<dbReference type="Proteomes" id="UP000054097">
    <property type="component" value="Unassembled WGS sequence"/>
</dbReference>
<feature type="compositionally biased region" description="Basic and acidic residues" evidence="1">
    <location>
        <begin position="359"/>
        <end position="374"/>
    </location>
</feature>
<feature type="compositionally biased region" description="Low complexity" evidence="1">
    <location>
        <begin position="347"/>
        <end position="357"/>
    </location>
</feature>
<evidence type="ECO:0000256" key="1">
    <source>
        <dbReference type="SAM" id="MobiDB-lite"/>
    </source>
</evidence>
<protein>
    <submittedName>
        <fullName evidence="2">Uncharacterized protein</fullName>
    </submittedName>
</protein>
<feature type="compositionally biased region" description="Basic and acidic residues" evidence="1">
    <location>
        <begin position="550"/>
        <end position="564"/>
    </location>
</feature>
<feature type="compositionally biased region" description="Polar residues" evidence="1">
    <location>
        <begin position="470"/>
        <end position="479"/>
    </location>
</feature>
<feature type="compositionally biased region" description="Pro residues" evidence="1">
    <location>
        <begin position="197"/>
        <end position="206"/>
    </location>
</feature>
<feature type="compositionally biased region" description="Gly residues" evidence="1">
    <location>
        <begin position="50"/>
        <end position="67"/>
    </location>
</feature>
<feature type="compositionally biased region" description="Polar residues" evidence="1">
    <location>
        <begin position="525"/>
        <end position="538"/>
    </location>
</feature>
<evidence type="ECO:0000313" key="2">
    <source>
        <dbReference type="EMBL" id="KIM32674.1"/>
    </source>
</evidence>
<accession>A0A0C3BKV8</accession>
<reference evidence="3" key="2">
    <citation type="submission" date="2015-01" db="EMBL/GenBank/DDBJ databases">
        <title>Evolutionary Origins and Diversification of the Mycorrhizal Mutualists.</title>
        <authorList>
            <consortium name="DOE Joint Genome Institute"/>
            <consortium name="Mycorrhizal Genomics Consortium"/>
            <person name="Kohler A."/>
            <person name="Kuo A."/>
            <person name="Nagy L.G."/>
            <person name="Floudas D."/>
            <person name="Copeland A."/>
            <person name="Barry K.W."/>
            <person name="Cichocki N."/>
            <person name="Veneault-Fourrey C."/>
            <person name="LaButti K."/>
            <person name="Lindquist E.A."/>
            <person name="Lipzen A."/>
            <person name="Lundell T."/>
            <person name="Morin E."/>
            <person name="Murat C."/>
            <person name="Riley R."/>
            <person name="Ohm R."/>
            <person name="Sun H."/>
            <person name="Tunlid A."/>
            <person name="Henrissat B."/>
            <person name="Grigoriev I.V."/>
            <person name="Hibbett D.S."/>
            <person name="Martin F."/>
        </authorList>
    </citation>
    <scope>NUCLEOTIDE SEQUENCE [LARGE SCALE GENOMIC DNA]</scope>
    <source>
        <strain evidence="3">MAFF 305830</strain>
    </source>
</reference>
<name>A0A0C3BKV8_SERVB</name>
<feature type="compositionally biased region" description="Gly residues" evidence="1">
    <location>
        <begin position="272"/>
        <end position="282"/>
    </location>
</feature>
<dbReference type="EMBL" id="KN824279">
    <property type="protein sequence ID" value="KIM32674.1"/>
    <property type="molecule type" value="Genomic_DNA"/>
</dbReference>
<dbReference type="OrthoDB" id="3358646at2759"/>
<keyword evidence="3" id="KW-1185">Reference proteome</keyword>
<reference evidence="2 3" key="1">
    <citation type="submission" date="2014-04" db="EMBL/GenBank/DDBJ databases">
        <authorList>
            <consortium name="DOE Joint Genome Institute"/>
            <person name="Kuo A."/>
            <person name="Zuccaro A."/>
            <person name="Kohler A."/>
            <person name="Nagy L.G."/>
            <person name="Floudas D."/>
            <person name="Copeland A."/>
            <person name="Barry K.W."/>
            <person name="Cichocki N."/>
            <person name="Veneault-Fourrey C."/>
            <person name="LaButti K."/>
            <person name="Lindquist E.A."/>
            <person name="Lipzen A."/>
            <person name="Lundell T."/>
            <person name="Morin E."/>
            <person name="Murat C."/>
            <person name="Sun H."/>
            <person name="Tunlid A."/>
            <person name="Henrissat B."/>
            <person name="Grigoriev I.V."/>
            <person name="Hibbett D.S."/>
            <person name="Martin F."/>
            <person name="Nordberg H.P."/>
            <person name="Cantor M.N."/>
            <person name="Hua S.X."/>
        </authorList>
    </citation>
    <scope>NUCLEOTIDE SEQUENCE [LARGE SCALE GENOMIC DNA]</scope>
    <source>
        <strain evidence="2 3">MAFF 305830</strain>
    </source>
</reference>
<dbReference type="HOGENOM" id="CLU_456466_0_0_1"/>
<feature type="compositionally biased region" description="Polar residues" evidence="1">
    <location>
        <begin position="487"/>
        <end position="500"/>
    </location>
</feature>
<organism evidence="2 3">
    <name type="scientific">Serendipita vermifera MAFF 305830</name>
    <dbReference type="NCBI Taxonomy" id="933852"/>
    <lineage>
        <taxon>Eukaryota</taxon>
        <taxon>Fungi</taxon>
        <taxon>Dikarya</taxon>
        <taxon>Basidiomycota</taxon>
        <taxon>Agaricomycotina</taxon>
        <taxon>Agaricomycetes</taxon>
        <taxon>Sebacinales</taxon>
        <taxon>Serendipitaceae</taxon>
        <taxon>Serendipita</taxon>
    </lineage>
</organism>
<feature type="compositionally biased region" description="Polar residues" evidence="1">
    <location>
        <begin position="167"/>
        <end position="181"/>
    </location>
</feature>
<feature type="compositionally biased region" description="Polar residues" evidence="1">
    <location>
        <begin position="25"/>
        <end position="46"/>
    </location>
</feature>
<dbReference type="AlphaFoldDB" id="A0A0C3BKV8"/>
<proteinExistence type="predicted"/>
<feature type="compositionally biased region" description="Polar residues" evidence="1">
    <location>
        <begin position="109"/>
        <end position="120"/>
    </location>
</feature>
<feature type="region of interest" description="Disordered" evidence="1">
    <location>
        <begin position="405"/>
        <end position="598"/>
    </location>
</feature>
<feature type="compositionally biased region" description="Polar residues" evidence="1">
    <location>
        <begin position="211"/>
        <end position="231"/>
    </location>
</feature>
<feature type="region of interest" description="Disordered" evidence="1">
    <location>
        <begin position="321"/>
        <end position="374"/>
    </location>
</feature>